<accession>A0A6V8K6Y9</accession>
<organism evidence="2 3">
    <name type="scientific">Phytohabitans houttuyneae</name>
    <dbReference type="NCBI Taxonomy" id="1076126"/>
    <lineage>
        <taxon>Bacteria</taxon>
        <taxon>Bacillati</taxon>
        <taxon>Actinomycetota</taxon>
        <taxon>Actinomycetes</taxon>
        <taxon>Micromonosporales</taxon>
        <taxon>Micromonosporaceae</taxon>
    </lineage>
</organism>
<protein>
    <submittedName>
        <fullName evidence="2">Uncharacterized protein</fullName>
    </submittedName>
</protein>
<reference evidence="2 3" key="1">
    <citation type="submission" date="2020-03" db="EMBL/GenBank/DDBJ databases">
        <title>Whole genome shotgun sequence of Phytohabitans houttuyneae NBRC 108639.</title>
        <authorList>
            <person name="Komaki H."/>
            <person name="Tamura T."/>
        </authorList>
    </citation>
    <scope>NUCLEOTIDE SEQUENCE [LARGE SCALE GENOMIC DNA]</scope>
    <source>
        <strain evidence="2 3">NBRC 108639</strain>
    </source>
</reference>
<name>A0A6V8K6Y9_9ACTN</name>
<evidence type="ECO:0000313" key="2">
    <source>
        <dbReference type="EMBL" id="GFJ79524.1"/>
    </source>
</evidence>
<evidence type="ECO:0000256" key="1">
    <source>
        <dbReference type="SAM" id="MobiDB-lite"/>
    </source>
</evidence>
<proteinExistence type="predicted"/>
<dbReference type="Proteomes" id="UP000482800">
    <property type="component" value="Unassembled WGS sequence"/>
</dbReference>
<comment type="caution">
    <text evidence="2">The sequence shown here is derived from an EMBL/GenBank/DDBJ whole genome shotgun (WGS) entry which is preliminary data.</text>
</comment>
<feature type="region of interest" description="Disordered" evidence="1">
    <location>
        <begin position="41"/>
        <end position="64"/>
    </location>
</feature>
<dbReference type="EMBL" id="BLPF01000001">
    <property type="protein sequence ID" value="GFJ79524.1"/>
    <property type="molecule type" value="Genomic_DNA"/>
</dbReference>
<sequence length="64" mass="7383">MNKTLWIGRRAQPIWQAAQREADRREIPLTQLLTDLLERHLPGMAEEPTPQDQWAQIAPRTPAA</sequence>
<evidence type="ECO:0000313" key="3">
    <source>
        <dbReference type="Proteomes" id="UP000482800"/>
    </source>
</evidence>
<gene>
    <name evidence="2" type="ORF">Phou_037040</name>
</gene>
<dbReference type="AlphaFoldDB" id="A0A6V8K6Y9"/>
<reference evidence="2 3" key="2">
    <citation type="submission" date="2020-03" db="EMBL/GenBank/DDBJ databases">
        <authorList>
            <person name="Ichikawa N."/>
            <person name="Kimura A."/>
            <person name="Kitahashi Y."/>
            <person name="Uohara A."/>
        </authorList>
    </citation>
    <scope>NUCLEOTIDE SEQUENCE [LARGE SCALE GENOMIC DNA]</scope>
    <source>
        <strain evidence="2 3">NBRC 108639</strain>
    </source>
</reference>
<keyword evidence="3" id="KW-1185">Reference proteome</keyword>
<dbReference type="RefSeq" id="WP_173057048.1">
    <property type="nucleotide sequence ID" value="NZ_BAABGO010000001.1"/>
</dbReference>